<dbReference type="InParanoid" id="A0A7L9FEL4"/>
<comment type="similarity">
    <text evidence="2 6">Belongs to the FPP/GGPP synthase family.</text>
</comment>
<evidence type="ECO:0000256" key="3">
    <source>
        <dbReference type="ARBA" id="ARBA00022679"/>
    </source>
</evidence>
<dbReference type="PANTHER" id="PTHR12001">
    <property type="entry name" value="GERANYLGERANYL PYROPHOSPHATE SYNTHASE"/>
    <property type="match status" value="1"/>
</dbReference>
<protein>
    <submittedName>
        <fullName evidence="7">Polyprenyl synthetase family protein</fullName>
    </submittedName>
</protein>
<dbReference type="AlphaFoldDB" id="A0A7L9FEL4"/>
<reference evidence="7 8" key="1">
    <citation type="submission" date="2020-10" db="EMBL/GenBank/DDBJ databases">
        <title>Thermofilum lucidum 3507LT sp. nov. a novel member of Thermofilaceae family isolated from Chile hot spring, and proposal of description order Thermofilales.</title>
        <authorList>
            <person name="Zayulina K.S."/>
            <person name="Elcheninov A.G."/>
            <person name="Toshchakov S.V."/>
            <person name="Kublanov I.V."/>
        </authorList>
    </citation>
    <scope>NUCLEOTIDE SEQUENCE [LARGE SCALE GENOMIC DNA]</scope>
    <source>
        <strain evidence="7 8">3507LT</strain>
    </source>
</reference>
<dbReference type="EMBL" id="CP062310">
    <property type="protein sequence ID" value="QOJ78061.1"/>
    <property type="molecule type" value="Genomic_DNA"/>
</dbReference>
<evidence type="ECO:0000256" key="2">
    <source>
        <dbReference type="ARBA" id="ARBA00006706"/>
    </source>
</evidence>
<dbReference type="SUPFAM" id="SSF48576">
    <property type="entry name" value="Terpenoid synthases"/>
    <property type="match status" value="1"/>
</dbReference>
<organism evidence="7 8">
    <name type="scientific">Infirmifilum lucidum</name>
    <dbReference type="NCBI Taxonomy" id="2776706"/>
    <lineage>
        <taxon>Archaea</taxon>
        <taxon>Thermoproteota</taxon>
        <taxon>Thermoprotei</taxon>
        <taxon>Thermofilales</taxon>
        <taxon>Thermofilaceae</taxon>
        <taxon>Infirmifilum</taxon>
    </lineage>
</organism>
<proteinExistence type="inferred from homology"/>
<dbReference type="Pfam" id="PF00348">
    <property type="entry name" value="polyprenyl_synt"/>
    <property type="match status" value="1"/>
</dbReference>
<dbReference type="GO" id="GO:0004659">
    <property type="term" value="F:prenyltransferase activity"/>
    <property type="evidence" value="ECO:0007669"/>
    <property type="project" value="InterPro"/>
</dbReference>
<dbReference type="InterPro" id="IPR000092">
    <property type="entry name" value="Polyprenyl_synt"/>
</dbReference>
<evidence type="ECO:0000313" key="7">
    <source>
        <dbReference type="EMBL" id="QOJ78061.1"/>
    </source>
</evidence>
<dbReference type="CDD" id="cd00685">
    <property type="entry name" value="Trans_IPPS_HT"/>
    <property type="match status" value="1"/>
</dbReference>
<comment type="cofactor">
    <cofactor evidence="1">
        <name>Mg(2+)</name>
        <dbReference type="ChEBI" id="CHEBI:18420"/>
    </cofactor>
</comment>
<dbReference type="KEGG" id="thel:IG193_04515"/>
<dbReference type="SFLD" id="SFLDG01017">
    <property type="entry name" value="Polyprenyl_Transferase_Like"/>
    <property type="match status" value="1"/>
</dbReference>
<name>A0A7L9FEL4_9CREN</name>
<dbReference type="FunCoup" id="A0A7L9FEL4">
    <property type="interactions" value="23"/>
</dbReference>
<dbReference type="InterPro" id="IPR033749">
    <property type="entry name" value="Polyprenyl_synt_CS"/>
</dbReference>
<dbReference type="RefSeq" id="WP_192818034.1">
    <property type="nucleotide sequence ID" value="NZ_CP062310.1"/>
</dbReference>
<evidence type="ECO:0000256" key="4">
    <source>
        <dbReference type="ARBA" id="ARBA00022723"/>
    </source>
</evidence>
<dbReference type="GO" id="GO:0008299">
    <property type="term" value="P:isoprenoid biosynthetic process"/>
    <property type="evidence" value="ECO:0007669"/>
    <property type="project" value="InterPro"/>
</dbReference>
<dbReference type="Gene3D" id="1.10.600.10">
    <property type="entry name" value="Farnesyl Diphosphate Synthase"/>
    <property type="match status" value="1"/>
</dbReference>
<sequence>MSNPVDLLVEYGKRVDPVMEKYLLRNTHPDFADAVLYPIRMGGKRVRPALTILSALAVGGKAEDAYPAAAAVELAHNYSLILDDIIDHSELRRGLPTVWKKYGLSTAILVAVHYRESISEALNDTRNPRVFHEEMARTIKLLTDGERLDILFEQSGREDEPYVVDRRYRRVTLSEYLEMVEKKTGVLIETACVFGGLSVEGVEVKTLDALREYGRNVGVAFQVSDDIIDIFGREEKTGKKVGGDIKEHKLGNIVILLALEELGDESILRRILTKSDVLWEEVSLAINEIKKTGAYNKAEEVRRKYTRNALAALERLPDTPYRRMLEDLAIFIEKREF</sequence>
<dbReference type="PANTHER" id="PTHR12001:SF85">
    <property type="entry name" value="SHORT CHAIN ISOPRENYL DIPHOSPHATE SYNTHASE"/>
    <property type="match status" value="1"/>
</dbReference>
<evidence type="ECO:0000256" key="5">
    <source>
        <dbReference type="ARBA" id="ARBA00022842"/>
    </source>
</evidence>
<keyword evidence="3 6" id="KW-0808">Transferase</keyword>
<dbReference type="SFLD" id="SFLDS00005">
    <property type="entry name" value="Isoprenoid_Synthase_Type_I"/>
    <property type="match status" value="1"/>
</dbReference>
<evidence type="ECO:0000313" key="8">
    <source>
        <dbReference type="Proteomes" id="UP000594121"/>
    </source>
</evidence>
<dbReference type="Proteomes" id="UP000594121">
    <property type="component" value="Chromosome"/>
</dbReference>
<dbReference type="GO" id="GO:0046872">
    <property type="term" value="F:metal ion binding"/>
    <property type="evidence" value="ECO:0007669"/>
    <property type="project" value="UniProtKB-KW"/>
</dbReference>
<evidence type="ECO:0000256" key="1">
    <source>
        <dbReference type="ARBA" id="ARBA00001946"/>
    </source>
</evidence>
<evidence type="ECO:0000256" key="6">
    <source>
        <dbReference type="RuleBase" id="RU004466"/>
    </source>
</evidence>
<dbReference type="GeneID" id="59149133"/>
<dbReference type="PROSITE" id="PS00444">
    <property type="entry name" value="POLYPRENYL_SYNTHASE_2"/>
    <property type="match status" value="1"/>
</dbReference>
<dbReference type="InterPro" id="IPR008949">
    <property type="entry name" value="Isoprenoid_synthase_dom_sf"/>
</dbReference>
<keyword evidence="5" id="KW-0460">Magnesium</keyword>
<dbReference type="PROSITE" id="PS00723">
    <property type="entry name" value="POLYPRENYL_SYNTHASE_1"/>
    <property type="match status" value="1"/>
</dbReference>
<gene>
    <name evidence="7" type="ORF">IG193_04515</name>
</gene>
<accession>A0A7L9FEL4</accession>
<keyword evidence="4" id="KW-0479">Metal-binding</keyword>
<keyword evidence="8" id="KW-1185">Reference proteome</keyword>